<feature type="region of interest" description="Disordered" evidence="1">
    <location>
        <begin position="80"/>
        <end position="100"/>
    </location>
</feature>
<dbReference type="Proteomes" id="UP000235371">
    <property type="component" value="Unassembled WGS sequence"/>
</dbReference>
<protein>
    <submittedName>
        <fullName evidence="2">Uncharacterized protein</fullName>
    </submittedName>
</protein>
<dbReference type="AlphaFoldDB" id="A0A2J6TCD3"/>
<name>A0A2J6TCD3_9HELO</name>
<dbReference type="OrthoDB" id="10465835at2759"/>
<reference evidence="2 3" key="1">
    <citation type="submission" date="2016-04" db="EMBL/GenBank/DDBJ databases">
        <title>A degradative enzymes factory behind the ericoid mycorrhizal symbiosis.</title>
        <authorList>
            <consortium name="DOE Joint Genome Institute"/>
            <person name="Martino E."/>
            <person name="Morin E."/>
            <person name="Grelet G."/>
            <person name="Kuo A."/>
            <person name="Kohler A."/>
            <person name="Daghino S."/>
            <person name="Barry K."/>
            <person name="Choi C."/>
            <person name="Cichocki N."/>
            <person name="Clum A."/>
            <person name="Copeland A."/>
            <person name="Hainaut M."/>
            <person name="Haridas S."/>
            <person name="Labutti K."/>
            <person name="Lindquist E."/>
            <person name="Lipzen A."/>
            <person name="Khouja H.-R."/>
            <person name="Murat C."/>
            <person name="Ohm R."/>
            <person name="Olson A."/>
            <person name="Spatafora J."/>
            <person name="Veneault-Fourrey C."/>
            <person name="Henrissat B."/>
            <person name="Grigoriev I."/>
            <person name="Martin F."/>
            <person name="Perotto S."/>
        </authorList>
    </citation>
    <scope>NUCLEOTIDE SEQUENCE [LARGE SCALE GENOMIC DNA]</scope>
    <source>
        <strain evidence="2 3">E</strain>
    </source>
</reference>
<sequence>MANQPRPSVEFDLEEAIKRIKQLEASTAYLRRRYDELHTSYRQQEQEHDRTKALMGRDIQRIGELEEMVRRLGGQNEARAAGIPLGHRRTTDEISATSRN</sequence>
<dbReference type="EMBL" id="KZ613788">
    <property type="protein sequence ID" value="PMD60685.1"/>
    <property type="molecule type" value="Genomic_DNA"/>
</dbReference>
<dbReference type="InParanoid" id="A0A2J6TCD3"/>
<proteinExistence type="predicted"/>
<dbReference type="GeneID" id="36591101"/>
<accession>A0A2J6TCD3</accession>
<organism evidence="2 3">
    <name type="scientific">Hyaloscypha bicolor E</name>
    <dbReference type="NCBI Taxonomy" id="1095630"/>
    <lineage>
        <taxon>Eukaryota</taxon>
        <taxon>Fungi</taxon>
        <taxon>Dikarya</taxon>
        <taxon>Ascomycota</taxon>
        <taxon>Pezizomycotina</taxon>
        <taxon>Leotiomycetes</taxon>
        <taxon>Helotiales</taxon>
        <taxon>Hyaloscyphaceae</taxon>
        <taxon>Hyaloscypha</taxon>
        <taxon>Hyaloscypha bicolor</taxon>
    </lineage>
</organism>
<dbReference type="RefSeq" id="XP_024737589.1">
    <property type="nucleotide sequence ID" value="XM_024883024.1"/>
</dbReference>
<evidence type="ECO:0000313" key="3">
    <source>
        <dbReference type="Proteomes" id="UP000235371"/>
    </source>
</evidence>
<gene>
    <name evidence="2" type="ORF">K444DRAFT_629174</name>
</gene>
<evidence type="ECO:0000256" key="1">
    <source>
        <dbReference type="SAM" id="MobiDB-lite"/>
    </source>
</evidence>
<keyword evidence="3" id="KW-1185">Reference proteome</keyword>
<evidence type="ECO:0000313" key="2">
    <source>
        <dbReference type="EMBL" id="PMD60685.1"/>
    </source>
</evidence>